<feature type="domain" description="Tyrosine-protein phosphatase" evidence="3">
    <location>
        <begin position="1"/>
        <end position="138"/>
    </location>
</feature>
<evidence type="ECO:0000256" key="2">
    <source>
        <dbReference type="ARBA" id="ARBA00022912"/>
    </source>
</evidence>
<protein>
    <submittedName>
        <fullName evidence="4">Dual specificity phosphatase, catalytic domain</fullName>
    </submittedName>
</protein>
<evidence type="ECO:0000313" key="4">
    <source>
        <dbReference type="EMBL" id="QDT22655.1"/>
    </source>
</evidence>
<dbReference type="Pfam" id="PF00782">
    <property type="entry name" value="DSPc"/>
    <property type="match status" value="1"/>
</dbReference>
<dbReference type="InterPro" id="IPR020422">
    <property type="entry name" value="TYR_PHOSPHATASE_DUAL_dom"/>
</dbReference>
<dbReference type="AlphaFoldDB" id="A0A517PTF0"/>
<dbReference type="EMBL" id="CP036266">
    <property type="protein sequence ID" value="QDT22655.1"/>
    <property type="molecule type" value="Genomic_DNA"/>
</dbReference>
<evidence type="ECO:0000313" key="5">
    <source>
        <dbReference type="Proteomes" id="UP000320421"/>
    </source>
</evidence>
<dbReference type="RefSeq" id="WP_145188867.1">
    <property type="nucleotide sequence ID" value="NZ_CP036266.1"/>
</dbReference>
<keyword evidence="1" id="KW-0378">Hydrolase</keyword>
<evidence type="ECO:0000259" key="3">
    <source>
        <dbReference type="SMART" id="SM00195"/>
    </source>
</evidence>
<dbReference type="InterPro" id="IPR000340">
    <property type="entry name" value="Dual-sp_phosphatase_cat-dom"/>
</dbReference>
<evidence type="ECO:0000256" key="1">
    <source>
        <dbReference type="ARBA" id="ARBA00022801"/>
    </source>
</evidence>
<dbReference type="PANTHER" id="PTHR10159:SF519">
    <property type="entry name" value="DUAL SPECIFICITY PROTEIN PHOSPHATASE MPK3"/>
    <property type="match status" value="1"/>
</dbReference>
<dbReference type="Gene3D" id="3.90.190.10">
    <property type="entry name" value="Protein tyrosine phosphatase superfamily"/>
    <property type="match status" value="1"/>
</dbReference>
<dbReference type="InterPro" id="IPR029021">
    <property type="entry name" value="Prot-tyrosine_phosphatase-like"/>
</dbReference>
<name>A0A517PTF0_9PLAN</name>
<dbReference type="OrthoDB" id="278239at2"/>
<dbReference type="GO" id="GO:0005737">
    <property type="term" value="C:cytoplasm"/>
    <property type="evidence" value="ECO:0007669"/>
    <property type="project" value="TreeGrafter"/>
</dbReference>
<dbReference type="SUPFAM" id="SSF52799">
    <property type="entry name" value="(Phosphotyrosine protein) phosphatases II"/>
    <property type="match status" value="1"/>
</dbReference>
<dbReference type="Proteomes" id="UP000320421">
    <property type="component" value="Chromosome"/>
</dbReference>
<keyword evidence="2" id="KW-0904">Protein phosphatase</keyword>
<dbReference type="GO" id="GO:0004721">
    <property type="term" value="F:phosphoprotein phosphatase activity"/>
    <property type="evidence" value="ECO:0007669"/>
    <property type="project" value="UniProtKB-KW"/>
</dbReference>
<dbReference type="SMART" id="SM00195">
    <property type="entry name" value="DSPc"/>
    <property type="match status" value="1"/>
</dbReference>
<keyword evidence="5" id="KW-1185">Reference proteome</keyword>
<dbReference type="CDD" id="cd14498">
    <property type="entry name" value="DSP"/>
    <property type="match status" value="1"/>
</dbReference>
<reference evidence="4 5" key="1">
    <citation type="submission" date="2019-02" db="EMBL/GenBank/DDBJ databases">
        <title>Deep-cultivation of Planctomycetes and their phenomic and genomic characterization uncovers novel biology.</title>
        <authorList>
            <person name="Wiegand S."/>
            <person name="Jogler M."/>
            <person name="Boedeker C."/>
            <person name="Pinto D."/>
            <person name="Vollmers J."/>
            <person name="Rivas-Marin E."/>
            <person name="Kohn T."/>
            <person name="Peeters S.H."/>
            <person name="Heuer A."/>
            <person name="Rast P."/>
            <person name="Oberbeckmann S."/>
            <person name="Bunk B."/>
            <person name="Jeske O."/>
            <person name="Meyerdierks A."/>
            <person name="Storesund J.E."/>
            <person name="Kallscheuer N."/>
            <person name="Luecker S."/>
            <person name="Lage O.M."/>
            <person name="Pohl T."/>
            <person name="Merkel B.J."/>
            <person name="Hornburger P."/>
            <person name="Mueller R.-W."/>
            <person name="Bruemmer F."/>
            <person name="Labrenz M."/>
            <person name="Spormann A.M."/>
            <person name="Op den Camp H."/>
            <person name="Overmann J."/>
            <person name="Amann R."/>
            <person name="Jetten M.S.M."/>
            <person name="Mascher T."/>
            <person name="Medema M.H."/>
            <person name="Devos D.P."/>
            <person name="Kaster A.-K."/>
            <person name="Ovreas L."/>
            <person name="Rohde M."/>
            <person name="Galperin M.Y."/>
            <person name="Jogler C."/>
        </authorList>
    </citation>
    <scope>NUCLEOTIDE SEQUENCE [LARGE SCALE GENOMIC DNA]</scope>
    <source>
        <strain evidence="4 5">HG66A1</strain>
    </source>
</reference>
<organism evidence="4 5">
    <name type="scientific">Gimesia chilikensis</name>
    <dbReference type="NCBI Taxonomy" id="2605989"/>
    <lineage>
        <taxon>Bacteria</taxon>
        <taxon>Pseudomonadati</taxon>
        <taxon>Planctomycetota</taxon>
        <taxon>Planctomycetia</taxon>
        <taxon>Planctomycetales</taxon>
        <taxon>Planctomycetaceae</taxon>
        <taxon>Gimesia</taxon>
    </lineage>
</organism>
<dbReference type="PANTHER" id="PTHR10159">
    <property type="entry name" value="DUAL SPECIFICITY PROTEIN PHOSPHATASE"/>
    <property type="match status" value="1"/>
</dbReference>
<sequence>MREILPRLLWIGNARDARDLNQVLDLGITAVIDLAREEPPISYPREIVYCRLPLIDGDENQTVVLQTALTTVARFISADLPTLVACSAGMSRSPAIVAGALSLVHDFPFSEALQQVAAAGPCDVAPGLWNEIQQLLEKTEPGS</sequence>
<accession>A0A517PTF0</accession>
<proteinExistence type="predicted"/>
<gene>
    <name evidence="4" type="ORF">HG66A1_44630</name>
</gene>